<protein>
    <submittedName>
        <fullName evidence="3">Uncharacterized protein LOC115757311 isoform X1</fullName>
    </submittedName>
</protein>
<dbReference type="PANTHER" id="PTHR37187:SF19">
    <property type="entry name" value="(RAPE) HYPOTHETICAL PROTEIN"/>
    <property type="match status" value="1"/>
</dbReference>
<dbReference type="RefSeq" id="XP_048132814.1">
    <property type="nucleotide sequence ID" value="XM_048276857.1"/>
</dbReference>
<evidence type="ECO:0000313" key="3">
    <source>
        <dbReference type="RefSeq" id="XP_048132814.1"/>
    </source>
</evidence>
<name>A0ABM3H897_9MYRT</name>
<feature type="compositionally biased region" description="Basic residues" evidence="1">
    <location>
        <begin position="1"/>
        <end position="16"/>
    </location>
</feature>
<feature type="region of interest" description="Disordered" evidence="1">
    <location>
        <begin position="1"/>
        <end position="82"/>
    </location>
</feature>
<keyword evidence="2" id="KW-1185">Reference proteome</keyword>
<dbReference type="Proteomes" id="UP000827889">
    <property type="component" value="Chromosome 3"/>
</dbReference>
<accession>A0ABM3H897</accession>
<dbReference type="GeneID" id="115757311"/>
<gene>
    <name evidence="3" type="primary">LOC115757311</name>
</gene>
<evidence type="ECO:0000256" key="1">
    <source>
        <dbReference type="SAM" id="MobiDB-lite"/>
    </source>
</evidence>
<sequence length="206" mass="22427">MASAAKRRKAARKKKKKELESQITSNLRENGDLISENEKDSDGGVQNNSPTSEDHPRSFDEDKEDLNGGESLSPPFASMNKPLESNAVVQIVEEVEAGDNSQIEWRDVEEAVGDETDGQGSELKSSGVLTIKVVKKEETQGELESAGISLERLESTKESCNGESESLHMASSAEKPPECPMTPRAARRTSWMNCCGLLEVITGSRT</sequence>
<proteinExistence type="predicted"/>
<dbReference type="PANTHER" id="PTHR37187">
    <property type="entry name" value="EXPRESSED PROTEIN"/>
    <property type="match status" value="1"/>
</dbReference>
<evidence type="ECO:0000313" key="2">
    <source>
        <dbReference type="Proteomes" id="UP000827889"/>
    </source>
</evidence>
<organism evidence="2 3">
    <name type="scientific">Rhodamnia argentea</name>
    <dbReference type="NCBI Taxonomy" id="178133"/>
    <lineage>
        <taxon>Eukaryota</taxon>
        <taxon>Viridiplantae</taxon>
        <taxon>Streptophyta</taxon>
        <taxon>Embryophyta</taxon>
        <taxon>Tracheophyta</taxon>
        <taxon>Spermatophyta</taxon>
        <taxon>Magnoliopsida</taxon>
        <taxon>eudicotyledons</taxon>
        <taxon>Gunneridae</taxon>
        <taxon>Pentapetalae</taxon>
        <taxon>rosids</taxon>
        <taxon>malvids</taxon>
        <taxon>Myrtales</taxon>
        <taxon>Myrtaceae</taxon>
        <taxon>Myrtoideae</taxon>
        <taxon>Myrteae</taxon>
        <taxon>Australasian group</taxon>
        <taxon>Rhodamnia</taxon>
    </lineage>
</organism>
<feature type="region of interest" description="Disordered" evidence="1">
    <location>
        <begin position="159"/>
        <end position="184"/>
    </location>
</feature>
<reference evidence="3" key="1">
    <citation type="submission" date="2025-08" db="UniProtKB">
        <authorList>
            <consortium name="RefSeq"/>
        </authorList>
    </citation>
    <scope>IDENTIFICATION</scope>
    <source>
        <tissue evidence="3">Leaf</tissue>
    </source>
</reference>